<gene>
    <name evidence="2" type="ORF">Xedl_02835</name>
</gene>
<dbReference type="EMBL" id="MKGQ01000023">
    <property type="protein sequence ID" value="OKP01561.1"/>
    <property type="molecule type" value="Genomic_DNA"/>
</dbReference>
<feature type="region of interest" description="Disordered" evidence="1">
    <location>
        <begin position="1"/>
        <end position="46"/>
    </location>
</feature>
<keyword evidence="3" id="KW-1185">Reference proteome</keyword>
<organism evidence="2 3">
    <name type="scientific">Xenorhabdus eapokensis</name>
    <dbReference type="NCBI Taxonomy" id="1873482"/>
    <lineage>
        <taxon>Bacteria</taxon>
        <taxon>Pseudomonadati</taxon>
        <taxon>Pseudomonadota</taxon>
        <taxon>Gammaproteobacteria</taxon>
        <taxon>Enterobacterales</taxon>
        <taxon>Morganellaceae</taxon>
        <taxon>Xenorhabdus</taxon>
    </lineage>
</organism>
<evidence type="ECO:0000313" key="2">
    <source>
        <dbReference type="EMBL" id="OKP01561.1"/>
    </source>
</evidence>
<sequence>MNRYDEWLEDIPDSEITGMGTAERLSAPPLSGQNASLVDWDEVQPPPPDTVTLTEHEAVPEKAALPLHLSTREQDVNLKPRYKGHSPLNDLVRQDWIKVIEDDPDNYDALLYRPVDEVSAKTNEDGFERADFTEFNNHQRELAYTDPQKVTVLDCPDERESFSAIDADGDQDGGTDDFLVIRAATTGVSVGSIFEWNEALSDGQLARRFWYVLRIFTYGTASVGSLYYCIPARNFSQSALRADHE</sequence>
<evidence type="ECO:0000313" key="3">
    <source>
        <dbReference type="Proteomes" id="UP000186268"/>
    </source>
</evidence>
<evidence type="ECO:0008006" key="4">
    <source>
        <dbReference type="Google" id="ProtNLM"/>
    </source>
</evidence>
<accession>A0A1Q5TMV9</accession>
<dbReference type="STRING" id="1873482.Xedl_02835"/>
<reference evidence="2 3" key="1">
    <citation type="submission" date="2016-09" db="EMBL/GenBank/DDBJ databases">
        <title>Xenorhabdus thuongxuanensis sp. nov. and Xenorhabdus eapokensis sp. nov., isolated from Steinernema species.</title>
        <authorList>
            <person name="Kaempfer P."/>
            <person name="Tobias N.J."/>
            <person name="Phan Ke L."/>
            <person name="Bode H.B."/>
            <person name="Glaeser S.P."/>
        </authorList>
    </citation>
    <scope>NUCLEOTIDE SEQUENCE [LARGE SCALE GENOMIC DNA]</scope>
    <source>
        <strain evidence="2 3">DL20</strain>
    </source>
</reference>
<proteinExistence type="predicted"/>
<evidence type="ECO:0000256" key="1">
    <source>
        <dbReference type="SAM" id="MobiDB-lite"/>
    </source>
</evidence>
<name>A0A1Q5TMV9_9GAMM</name>
<protein>
    <recommendedName>
        <fullName evidence="4">Tail stability protein</fullName>
    </recommendedName>
</protein>
<comment type="caution">
    <text evidence="2">The sequence shown here is derived from an EMBL/GenBank/DDBJ whole genome shotgun (WGS) entry which is preliminary data.</text>
</comment>
<dbReference type="AlphaFoldDB" id="A0A1Q5TMV9"/>
<dbReference type="RefSeq" id="WP_244149723.1">
    <property type="nucleotide sequence ID" value="NZ_CAWNAG010000129.1"/>
</dbReference>
<dbReference type="Proteomes" id="UP000186268">
    <property type="component" value="Unassembled WGS sequence"/>
</dbReference>